<proteinExistence type="inferred from homology"/>
<feature type="transmembrane region" description="Helical" evidence="8">
    <location>
        <begin position="7"/>
        <end position="25"/>
    </location>
</feature>
<evidence type="ECO:0000256" key="2">
    <source>
        <dbReference type="ARBA" id="ARBA00005992"/>
    </source>
</evidence>
<evidence type="ECO:0000256" key="5">
    <source>
        <dbReference type="ARBA" id="ARBA00022984"/>
    </source>
</evidence>
<comment type="similarity">
    <text evidence="2">Belongs to the YkuD family.</text>
</comment>
<reference evidence="10 11" key="1">
    <citation type="submission" date="2015-09" db="EMBL/GenBank/DDBJ databases">
        <title>Draft genome sequence of Aliiroseovarius crassostreae CV919-312TSm, the causative agent of Roseovarius Oyster Disease (formerly Juvenile Oyster Disease).</title>
        <authorList>
            <person name="Kessner L."/>
            <person name="Spinard E."/>
            <person name="Nelson D."/>
        </authorList>
    </citation>
    <scope>NUCLEOTIDE SEQUENCE [LARGE SCALE GENOMIC DNA]</scope>
    <source>
        <strain evidence="10 11">CV919-312</strain>
    </source>
</reference>
<accession>A0A0P7KNX2</accession>
<feature type="active site" description="Proton donor/acceptor" evidence="7">
    <location>
        <position position="135"/>
    </location>
</feature>
<dbReference type="GO" id="GO:0009252">
    <property type="term" value="P:peptidoglycan biosynthetic process"/>
    <property type="evidence" value="ECO:0007669"/>
    <property type="project" value="UniProtKB-UniPathway"/>
</dbReference>
<dbReference type="PROSITE" id="PS52029">
    <property type="entry name" value="LD_TPASE"/>
    <property type="match status" value="1"/>
</dbReference>
<dbReference type="UniPathway" id="UPA00219"/>
<keyword evidence="8" id="KW-0472">Membrane</keyword>
<evidence type="ECO:0000256" key="1">
    <source>
        <dbReference type="ARBA" id="ARBA00004752"/>
    </source>
</evidence>
<dbReference type="STRING" id="154981.AKJ29_14975"/>
<keyword evidence="4 7" id="KW-0133">Cell shape</keyword>
<protein>
    <recommendedName>
        <fullName evidence="9">L,D-TPase catalytic domain-containing protein</fullName>
    </recommendedName>
</protein>
<evidence type="ECO:0000256" key="7">
    <source>
        <dbReference type="PROSITE-ProRule" id="PRU01373"/>
    </source>
</evidence>
<organism evidence="10 11">
    <name type="scientific">Aliiroseovarius crassostreae</name>
    <dbReference type="NCBI Taxonomy" id="154981"/>
    <lineage>
        <taxon>Bacteria</taxon>
        <taxon>Pseudomonadati</taxon>
        <taxon>Pseudomonadota</taxon>
        <taxon>Alphaproteobacteria</taxon>
        <taxon>Rhodobacterales</taxon>
        <taxon>Paracoccaceae</taxon>
        <taxon>Aliiroseovarius</taxon>
    </lineage>
</organism>
<keyword evidence="6 7" id="KW-0961">Cell wall biogenesis/degradation</keyword>
<dbReference type="GO" id="GO:0004180">
    <property type="term" value="F:carboxypeptidase activity"/>
    <property type="evidence" value="ECO:0007669"/>
    <property type="project" value="UniProtKB-ARBA"/>
</dbReference>
<evidence type="ECO:0000313" key="10">
    <source>
        <dbReference type="EMBL" id="KPN63972.1"/>
    </source>
</evidence>
<dbReference type="GO" id="GO:0071555">
    <property type="term" value="P:cell wall organization"/>
    <property type="evidence" value="ECO:0007669"/>
    <property type="project" value="UniProtKB-UniRule"/>
</dbReference>
<dbReference type="SUPFAM" id="SSF141523">
    <property type="entry name" value="L,D-transpeptidase catalytic domain-like"/>
    <property type="match status" value="1"/>
</dbReference>
<dbReference type="Pfam" id="PF03734">
    <property type="entry name" value="YkuD"/>
    <property type="match status" value="1"/>
</dbReference>
<keyword evidence="11" id="KW-1185">Reference proteome</keyword>
<dbReference type="CDD" id="cd16913">
    <property type="entry name" value="YkuD_like"/>
    <property type="match status" value="1"/>
</dbReference>
<dbReference type="InterPro" id="IPR038063">
    <property type="entry name" value="Transpep_catalytic_dom"/>
</dbReference>
<evidence type="ECO:0000259" key="9">
    <source>
        <dbReference type="PROSITE" id="PS52029"/>
    </source>
</evidence>
<sequence length="180" mass="19713">MRHLARLFSRLTLLAVIALIGVILWDRFAPPPAPPLMEPISGQIDRILVEKAARKMTVFREGEALRTYRIALGFTPEGDKEVEGDGKTPEGLFHINRRNPSSAYHLSLGIDYPQPEDISRATAMGKSPGGDIFIHGQPNGAGRFVTLPGDWTAGCIAVSDAEIEELWSITPDGTEVEIRP</sequence>
<keyword evidence="3" id="KW-0808">Transferase</keyword>
<dbReference type="GO" id="GO:0008360">
    <property type="term" value="P:regulation of cell shape"/>
    <property type="evidence" value="ECO:0007669"/>
    <property type="project" value="UniProtKB-UniRule"/>
</dbReference>
<dbReference type="Gene3D" id="2.40.440.10">
    <property type="entry name" value="L,D-transpeptidase catalytic domain-like"/>
    <property type="match status" value="1"/>
</dbReference>
<dbReference type="OrthoDB" id="9809748at2"/>
<dbReference type="Proteomes" id="UP000050471">
    <property type="component" value="Unassembled WGS sequence"/>
</dbReference>
<evidence type="ECO:0000256" key="8">
    <source>
        <dbReference type="SAM" id="Phobius"/>
    </source>
</evidence>
<evidence type="ECO:0000256" key="6">
    <source>
        <dbReference type="ARBA" id="ARBA00023316"/>
    </source>
</evidence>
<feature type="domain" description="L,D-TPase catalytic" evidence="9">
    <location>
        <begin position="45"/>
        <end position="179"/>
    </location>
</feature>
<name>A0A0P7KNX2_9RHOB</name>
<comment type="pathway">
    <text evidence="1 7">Cell wall biogenesis; peptidoglycan biosynthesis.</text>
</comment>
<evidence type="ECO:0000313" key="11">
    <source>
        <dbReference type="Proteomes" id="UP000050471"/>
    </source>
</evidence>
<keyword evidence="8" id="KW-1133">Transmembrane helix</keyword>
<dbReference type="AlphaFoldDB" id="A0A0P7KNX2"/>
<gene>
    <name evidence="10" type="ORF">AKJ29_14975</name>
</gene>
<dbReference type="InterPro" id="IPR005490">
    <property type="entry name" value="LD_TPept_cat_dom"/>
</dbReference>
<feature type="active site" description="Nucleophile" evidence="7">
    <location>
        <position position="155"/>
    </location>
</feature>
<dbReference type="RefSeq" id="WP_055187767.1">
    <property type="nucleotide sequence ID" value="NZ_FPBS01000004.1"/>
</dbReference>
<evidence type="ECO:0000256" key="4">
    <source>
        <dbReference type="ARBA" id="ARBA00022960"/>
    </source>
</evidence>
<dbReference type="PANTHER" id="PTHR36699">
    <property type="entry name" value="LD-TRANSPEPTIDASE"/>
    <property type="match status" value="1"/>
</dbReference>
<dbReference type="EMBL" id="LKBA01000004">
    <property type="protein sequence ID" value="KPN63972.1"/>
    <property type="molecule type" value="Genomic_DNA"/>
</dbReference>
<keyword evidence="5 7" id="KW-0573">Peptidoglycan synthesis</keyword>
<keyword evidence="8" id="KW-0812">Transmembrane</keyword>
<dbReference type="GO" id="GO:0016740">
    <property type="term" value="F:transferase activity"/>
    <property type="evidence" value="ECO:0007669"/>
    <property type="project" value="UniProtKB-KW"/>
</dbReference>
<evidence type="ECO:0000256" key="3">
    <source>
        <dbReference type="ARBA" id="ARBA00022679"/>
    </source>
</evidence>
<dbReference type="PANTHER" id="PTHR36699:SF1">
    <property type="entry name" value="L,D-TRANSPEPTIDASE YAFK-RELATED"/>
    <property type="match status" value="1"/>
</dbReference>
<comment type="caution">
    <text evidence="10">The sequence shown here is derived from an EMBL/GenBank/DDBJ whole genome shotgun (WGS) entry which is preliminary data.</text>
</comment>